<dbReference type="InterPro" id="IPR032466">
    <property type="entry name" value="Metal_Hydrolase"/>
</dbReference>
<dbReference type="Gene3D" id="2.30.40.10">
    <property type="entry name" value="Urease, subunit C, domain 1"/>
    <property type="match status" value="1"/>
</dbReference>
<protein>
    <submittedName>
        <fullName evidence="2">Amidohydrolase family protein</fullName>
    </submittedName>
</protein>
<feature type="domain" description="Amidohydrolase 3" evidence="1">
    <location>
        <begin position="168"/>
        <end position="461"/>
    </location>
</feature>
<organism evidence="2 3">
    <name type="scientific">Halomonas pelophila</name>
    <dbReference type="NCBI Taxonomy" id="3151122"/>
    <lineage>
        <taxon>Bacteria</taxon>
        <taxon>Pseudomonadati</taxon>
        <taxon>Pseudomonadota</taxon>
        <taxon>Gammaproteobacteria</taxon>
        <taxon>Oceanospirillales</taxon>
        <taxon>Halomonadaceae</taxon>
        <taxon>Halomonas</taxon>
    </lineage>
</organism>
<dbReference type="Proteomes" id="UP001472978">
    <property type="component" value="Unassembled WGS sequence"/>
</dbReference>
<evidence type="ECO:0000259" key="1">
    <source>
        <dbReference type="Pfam" id="PF07969"/>
    </source>
</evidence>
<keyword evidence="3" id="KW-1185">Reference proteome</keyword>
<dbReference type="Gene3D" id="3.20.20.140">
    <property type="entry name" value="Metal-dependent hydrolases"/>
    <property type="match status" value="1"/>
</dbReference>
<sequence>MGISNNVSRRGFLGATGKLTGACAMTGMLGGMASASYASSMGSQGRHQDSDKKDKLTEHHYYLTDVTLEEGFEYEGDIVVGTRTGRHTLEIKDGRITDVIAVGQEPNGQLPRYSARGHLLLPATRDMHIHLDKTFYGGPWRAPRSRQGKTISDMIALEEKLIPQLLPTSRERAEALIALLLSKGSTVARSHCNIDPVSGLKSLEHLQQALDNHRDEFSCEIVAFPQHGLLRADVDGLMREAMQMGVQYVGGLDPTNVDGDMEGSLDAMFQIAIDHDAKIDIHLHETGPSGPAAIRYMMDTVESNPALKGKLTISHAFALSTLDMAEVKELASRFAAQQVTIASTVPIAGLVMPLPTLYEAGVSVMTGTDSVVDHWSPFGTGDVMDKANLYAQLYGGIDEFQLSRAMSIATGGILPLDANGQRAWPRSGDSAEFMLVDASCSAETVARVSPRVATFHQGRLVAGTVHQA</sequence>
<evidence type="ECO:0000313" key="3">
    <source>
        <dbReference type="Proteomes" id="UP001472978"/>
    </source>
</evidence>
<dbReference type="CDD" id="cd01293">
    <property type="entry name" value="Bact_CD"/>
    <property type="match status" value="1"/>
</dbReference>
<name>A0ABV1N6A8_9GAMM</name>
<dbReference type="InterPro" id="IPR011059">
    <property type="entry name" value="Metal-dep_hydrolase_composite"/>
</dbReference>
<evidence type="ECO:0000313" key="2">
    <source>
        <dbReference type="EMBL" id="MEQ6889245.1"/>
    </source>
</evidence>
<dbReference type="PANTHER" id="PTHR32027">
    <property type="entry name" value="CYTOSINE DEAMINASE"/>
    <property type="match status" value="1"/>
</dbReference>
<proteinExistence type="predicted"/>
<dbReference type="InterPro" id="IPR013108">
    <property type="entry name" value="Amidohydro_3"/>
</dbReference>
<reference evidence="2 3" key="1">
    <citation type="submission" date="2024-05" db="EMBL/GenBank/DDBJ databases">
        <title>Halomonas sp. CS7 16S ribosomal RNA gene Genome sequencing and assembly.</title>
        <authorList>
            <person name="Yook S."/>
        </authorList>
    </citation>
    <scope>NUCLEOTIDE SEQUENCE [LARGE SCALE GENOMIC DNA]</scope>
    <source>
        <strain evidence="2 3">CS7</strain>
    </source>
</reference>
<dbReference type="EMBL" id="JBEGCI010000009">
    <property type="protein sequence ID" value="MEQ6889245.1"/>
    <property type="molecule type" value="Genomic_DNA"/>
</dbReference>
<dbReference type="PROSITE" id="PS51318">
    <property type="entry name" value="TAT"/>
    <property type="match status" value="1"/>
</dbReference>
<dbReference type="PANTHER" id="PTHR32027:SF9">
    <property type="entry name" value="BLL3847 PROTEIN"/>
    <property type="match status" value="1"/>
</dbReference>
<dbReference type="InterPro" id="IPR052349">
    <property type="entry name" value="Metallo-hydrolase_Enzymes"/>
</dbReference>
<comment type="caution">
    <text evidence="2">The sequence shown here is derived from an EMBL/GenBank/DDBJ whole genome shotgun (WGS) entry which is preliminary data.</text>
</comment>
<gene>
    <name evidence="2" type="ORF">ABE957_11220</name>
</gene>
<dbReference type="RefSeq" id="WP_349758784.1">
    <property type="nucleotide sequence ID" value="NZ_JBEGCI010000009.1"/>
</dbReference>
<accession>A0ABV1N6A8</accession>
<dbReference type="NCBIfam" id="NF005312">
    <property type="entry name" value="PRK06846.1"/>
    <property type="match status" value="1"/>
</dbReference>
<dbReference type="Pfam" id="PF07969">
    <property type="entry name" value="Amidohydro_3"/>
    <property type="match status" value="1"/>
</dbReference>
<dbReference type="InterPro" id="IPR006311">
    <property type="entry name" value="TAT_signal"/>
</dbReference>
<dbReference type="SUPFAM" id="SSF51556">
    <property type="entry name" value="Metallo-dependent hydrolases"/>
    <property type="match status" value="1"/>
</dbReference>